<feature type="region of interest" description="Disordered" evidence="1">
    <location>
        <begin position="876"/>
        <end position="909"/>
    </location>
</feature>
<reference evidence="2 3" key="1">
    <citation type="submission" date="2019-04" db="EMBL/GenBank/DDBJ databases">
        <title>Lampropedia sp YIM MLB12 draf genome.</title>
        <authorList>
            <person name="Wang Y.-X."/>
        </authorList>
    </citation>
    <scope>NUCLEOTIDE SEQUENCE [LARGE SCALE GENOMIC DNA]</scope>
    <source>
        <strain evidence="2 3">YIM MLB12</strain>
    </source>
</reference>
<dbReference type="EMBL" id="SSWX01000050">
    <property type="protein sequence ID" value="THJ30300.1"/>
    <property type="molecule type" value="Genomic_DNA"/>
</dbReference>
<feature type="non-terminal residue" evidence="2">
    <location>
        <position position="959"/>
    </location>
</feature>
<protein>
    <recommendedName>
        <fullName evidence="4">DUF11 domain-containing protein</fullName>
    </recommendedName>
</protein>
<evidence type="ECO:0008006" key="4">
    <source>
        <dbReference type="Google" id="ProtNLM"/>
    </source>
</evidence>
<dbReference type="Gene3D" id="2.60.40.10">
    <property type="entry name" value="Immunoglobulins"/>
    <property type="match status" value="1"/>
</dbReference>
<dbReference type="InterPro" id="IPR013783">
    <property type="entry name" value="Ig-like_fold"/>
</dbReference>
<comment type="caution">
    <text evidence="2">The sequence shown here is derived from an EMBL/GenBank/DDBJ whole genome shotgun (WGS) entry which is preliminary data.</text>
</comment>
<evidence type="ECO:0000256" key="1">
    <source>
        <dbReference type="SAM" id="MobiDB-lite"/>
    </source>
</evidence>
<dbReference type="Proteomes" id="UP000306236">
    <property type="component" value="Unassembled WGS sequence"/>
</dbReference>
<name>A0A4S5BDR9_9BURK</name>
<sequence length="959" mass="99360">MAPIFCCSLTVLLFFRELKMQYSELSSKKADPPPKAGLSRYWRRLASVGIGASALLSAFNAHSQTETQFWLLRPNTTATGILAPDPSVPLPLEPNVAPTMIDSVRFDRDHVYYSFAPNINRIYVSDAGSNFLHGYTLYGEGGQTGVSPDINRGANAATLNYWLKSGAQDAVTSTSSLGPMPLGNGEVSDDLYMFTVGVGYRSIYAVRSGSSLTGQYIGMVNTTGGEGIDGMTSDQNTGLLYGNQLSAALGSNVRSRFYVYDPGLVANPGETQVQLDARRTIRAGNISSTDGTANVTQVSSDAAIDADGNLYVFGYTGGNATYPAGRYLYKIKPGKTGGVLNPDGSGWTFSTVMRLDGSATMTGCNALNGAAAYDIYGMGFMNGALLANWQYCLYSIDVFTGRGAPVGRTTYTPSFDTAPPNNASTARPHTVTFAYDMAVAQVATTVSGTIYNDVHGTADIDPQTTPGLAGVTVEIYQRLADGRVELKGQSTTNNQGQFTWLVPANSTYYVRAVQPAGDMFQTWSAGTLDQGIGVNNPVTSYCYNVPTGASNSDGLCYGVNENGTDAPAGTVGTTVYASEAAFLAAVKYASKALVQSTAINTVPQVEMAFSTAARLTIVKSGPELIAVGAPFNYSFAVSNDRGPAFELYLADKPPVGITLNAEPSGAVVGSCTANGVAVSFPFVGDGNRVVQCPIVMNPTLEAGDSTTVTWSATAAVSTVGLLPVNYASYNPDGVASPPEPGESCISDAYCTSTTPPNPVQEGVPSLTVVKSAPAIASSAAFNYSFAISNATTAFGSAYVVNIADKPPVGITLNAEPLGAAVGSCTVGGATASFPFVGDGNAYVVCPITLTPALAQGQSRTITWSATAAASTIGTTPINHASYNPDGSGPPPEPGPGCTPEENCTSGGPDEPVVDGAPLLTVVKSAPAIAANTPFDYNFSITNDAAAITAATVVHIADKP</sequence>
<organism evidence="2 3">
    <name type="scientific">Lampropedia aestuarii</name>
    <dbReference type="NCBI Taxonomy" id="2562762"/>
    <lineage>
        <taxon>Bacteria</taxon>
        <taxon>Pseudomonadati</taxon>
        <taxon>Pseudomonadota</taxon>
        <taxon>Betaproteobacteria</taxon>
        <taxon>Burkholderiales</taxon>
        <taxon>Comamonadaceae</taxon>
        <taxon>Lampropedia</taxon>
    </lineage>
</organism>
<accession>A0A4S5BDR9</accession>
<proteinExistence type="predicted"/>
<dbReference type="AlphaFoldDB" id="A0A4S5BDR9"/>
<evidence type="ECO:0000313" key="2">
    <source>
        <dbReference type="EMBL" id="THJ30300.1"/>
    </source>
</evidence>
<evidence type="ECO:0000313" key="3">
    <source>
        <dbReference type="Proteomes" id="UP000306236"/>
    </source>
</evidence>
<feature type="compositionally biased region" description="Pro residues" evidence="1">
    <location>
        <begin position="887"/>
        <end position="896"/>
    </location>
</feature>
<gene>
    <name evidence="2" type="ORF">E8K88_17795</name>
</gene>
<keyword evidence="3" id="KW-1185">Reference proteome</keyword>